<dbReference type="InterPro" id="IPR001646">
    <property type="entry name" value="5peptide_repeat"/>
</dbReference>
<dbReference type="Gene3D" id="2.160.20.80">
    <property type="entry name" value="E3 ubiquitin-protein ligase SopA"/>
    <property type="match status" value="2"/>
</dbReference>
<dbReference type="InterPro" id="IPR018683">
    <property type="entry name" value="DUF2169"/>
</dbReference>
<dbReference type="AlphaFoldDB" id="A0A518GAJ2"/>
<dbReference type="PANTHER" id="PTHR14136">
    <property type="entry name" value="BTB_POZ DOMAIN-CONTAINING PROTEIN KCTD9"/>
    <property type="match status" value="1"/>
</dbReference>
<organism evidence="3 4">
    <name type="scientific">Aureliella helgolandensis</name>
    <dbReference type="NCBI Taxonomy" id="2527968"/>
    <lineage>
        <taxon>Bacteria</taxon>
        <taxon>Pseudomonadati</taxon>
        <taxon>Planctomycetota</taxon>
        <taxon>Planctomycetia</taxon>
        <taxon>Pirellulales</taxon>
        <taxon>Pirellulaceae</taxon>
        <taxon>Aureliella</taxon>
    </lineage>
</organism>
<dbReference type="Pfam" id="PF09937">
    <property type="entry name" value="DUF2169"/>
    <property type="match status" value="1"/>
</dbReference>
<dbReference type="OrthoDB" id="237820at2"/>
<keyword evidence="4" id="KW-1185">Reference proteome</keyword>
<accession>A0A518GAJ2</accession>
<dbReference type="SUPFAM" id="SSF141571">
    <property type="entry name" value="Pentapeptide repeat-like"/>
    <property type="match status" value="2"/>
</dbReference>
<dbReference type="RefSeq" id="WP_145080935.1">
    <property type="nucleotide sequence ID" value="NZ_CP036298.1"/>
</dbReference>
<dbReference type="PANTHER" id="PTHR14136:SF17">
    <property type="entry name" value="BTB_POZ DOMAIN-CONTAINING PROTEIN KCTD9"/>
    <property type="match status" value="1"/>
</dbReference>
<reference evidence="3 4" key="1">
    <citation type="submission" date="2019-02" db="EMBL/GenBank/DDBJ databases">
        <title>Deep-cultivation of Planctomycetes and their phenomic and genomic characterization uncovers novel biology.</title>
        <authorList>
            <person name="Wiegand S."/>
            <person name="Jogler M."/>
            <person name="Boedeker C."/>
            <person name="Pinto D."/>
            <person name="Vollmers J."/>
            <person name="Rivas-Marin E."/>
            <person name="Kohn T."/>
            <person name="Peeters S.H."/>
            <person name="Heuer A."/>
            <person name="Rast P."/>
            <person name="Oberbeckmann S."/>
            <person name="Bunk B."/>
            <person name="Jeske O."/>
            <person name="Meyerdierks A."/>
            <person name="Storesund J.E."/>
            <person name="Kallscheuer N."/>
            <person name="Luecker S."/>
            <person name="Lage O.M."/>
            <person name="Pohl T."/>
            <person name="Merkel B.J."/>
            <person name="Hornburger P."/>
            <person name="Mueller R.-W."/>
            <person name="Bruemmer F."/>
            <person name="Labrenz M."/>
            <person name="Spormann A.M."/>
            <person name="Op den Camp H."/>
            <person name="Overmann J."/>
            <person name="Amann R."/>
            <person name="Jetten M.S.M."/>
            <person name="Mascher T."/>
            <person name="Medema M.H."/>
            <person name="Devos D.P."/>
            <person name="Kaster A.-K."/>
            <person name="Ovreas L."/>
            <person name="Rohde M."/>
            <person name="Galperin M.Y."/>
            <person name="Jogler C."/>
        </authorList>
    </citation>
    <scope>NUCLEOTIDE SEQUENCE [LARGE SCALE GENOMIC DNA]</scope>
    <source>
        <strain evidence="3 4">Q31a</strain>
    </source>
</reference>
<name>A0A518GAJ2_9BACT</name>
<dbReference type="Proteomes" id="UP000318017">
    <property type="component" value="Chromosome"/>
</dbReference>
<keyword evidence="1" id="KW-0175">Coiled coil</keyword>
<feature type="coiled-coil region" evidence="1">
    <location>
        <begin position="363"/>
        <end position="408"/>
    </location>
</feature>
<protein>
    <submittedName>
        <fullName evidence="3">Secreted effector protein pipB2</fullName>
    </submittedName>
</protein>
<evidence type="ECO:0000256" key="1">
    <source>
        <dbReference type="SAM" id="Coils"/>
    </source>
</evidence>
<feature type="domain" description="DUF2169" evidence="2">
    <location>
        <begin position="26"/>
        <end position="309"/>
    </location>
</feature>
<sequence>MRVICEETIRAGWFAHSFNPPDLAGVFVAKLSCKLQPNGVATLLEGDDVVELSGDLPLADDPANPLKYSSDFVPYKPRFDLLLQATAYSPTGQPASGWQTRWQIGEWSKTLQVFGERRWISGPFSSKIGPPQPIVSLPLDYRLAFGGADADLNPLGQGYGWKAELLPCIEDPTRLVKSPDDKLEPAGMGPISGDWPVRRAHVGTYDEQWQRTRWPWFPSDFDYAYFNAAPRDQQLETGLNGHEELTFENLHCEHAHYRTRLPQVRVRCFLSASTMDHAELSASDFHEVPLQFDTLQIDLEAEVATLLFRGHTAIQSLKMSEIQTVFWMTESTSGAPLTSSDCMARFRTLLQADEEAPPDPVELAEEEAAQQKFATQMEALEAEYAVAMQEAEKEIAQARERALAAGVDASKFDSPNSSSLAELKQQMAAMAEGMRVQQPDVAMQLDAQILEIDQLATVEAEMQAESGDRLTRADVERMAAAGESFRGRSLADLELYDMKLSGLDFSDVDFTDCMLDGADLSGSNLTNAKFSEADLSQANLSGACLDYADFSEAVVEACDFRGTSLEGTVFSELDLTHADFSGASGRGPDFSSAKLNSANFCDAKLPQADFSEADVSHARFDRAELQAASFEGVTAKNVRMPHADLTGLHASDQADFADSDFSCCMAEGAIWEEATLDGCDFRESKSPNAIFTQASLVGCRFDRSDLRDSTFEDAILTNAILDQCNLMRASFDRAQLTDASMREANIYRAGFWNAAVTGLDRRGTSEIGTVLPS</sequence>
<evidence type="ECO:0000313" key="4">
    <source>
        <dbReference type="Proteomes" id="UP000318017"/>
    </source>
</evidence>
<gene>
    <name evidence="3" type="primary">pipB2_2</name>
    <name evidence="3" type="ORF">Q31a_39420</name>
</gene>
<evidence type="ECO:0000259" key="2">
    <source>
        <dbReference type="Pfam" id="PF09937"/>
    </source>
</evidence>
<dbReference type="InterPro" id="IPR051082">
    <property type="entry name" value="Pentapeptide-BTB/POZ_domain"/>
</dbReference>
<dbReference type="EMBL" id="CP036298">
    <property type="protein sequence ID" value="QDV25616.1"/>
    <property type="molecule type" value="Genomic_DNA"/>
</dbReference>
<dbReference type="KEGG" id="ahel:Q31a_39420"/>
<evidence type="ECO:0000313" key="3">
    <source>
        <dbReference type="EMBL" id="QDV25616.1"/>
    </source>
</evidence>
<dbReference type="Pfam" id="PF13599">
    <property type="entry name" value="Pentapeptide_4"/>
    <property type="match status" value="1"/>
</dbReference>
<dbReference type="Pfam" id="PF00805">
    <property type="entry name" value="Pentapeptide"/>
    <property type="match status" value="3"/>
</dbReference>
<proteinExistence type="predicted"/>